<keyword evidence="3" id="KW-0687">Ribonucleoprotein</keyword>
<proteinExistence type="inferred from homology"/>
<dbReference type="PANTHER" id="PTHR11560">
    <property type="entry name" value="39S RIBOSOMAL PROTEIN L10, MITOCHONDRIAL"/>
    <property type="match status" value="1"/>
</dbReference>
<feature type="non-terminal residue" evidence="4">
    <location>
        <position position="115"/>
    </location>
</feature>
<dbReference type="GO" id="GO:0005840">
    <property type="term" value="C:ribosome"/>
    <property type="evidence" value="ECO:0007669"/>
    <property type="project" value="UniProtKB-KW"/>
</dbReference>
<dbReference type="InterPro" id="IPR001790">
    <property type="entry name" value="Ribosomal_uL10"/>
</dbReference>
<sequence>MSSNLDRKKAIVEEIKSKFEASQSAVVVDYRGLTVEQVTELRNKFREANVEYKVYKNNLVKIAIKDTAYEGLSADLTGPNAIAFGIEDAVAPAKIVKDFAATNDKLELKSGVVES</sequence>
<comment type="caution">
    <text evidence="4">The sequence shown here is derived from an EMBL/GenBank/DDBJ whole genome shotgun (WGS) entry which is preliminary data.</text>
</comment>
<dbReference type="InterPro" id="IPR043141">
    <property type="entry name" value="Ribosomal_uL10-like_sf"/>
</dbReference>
<reference evidence="4" key="1">
    <citation type="submission" date="2022-03" db="EMBL/GenBank/DDBJ databases">
        <title>Draft genome sequence of Aduncisulcus paluster, a free-living microaerophilic Fornicata.</title>
        <authorList>
            <person name="Yuyama I."/>
            <person name="Kume K."/>
            <person name="Tamura T."/>
            <person name="Inagaki Y."/>
            <person name="Hashimoto T."/>
        </authorList>
    </citation>
    <scope>NUCLEOTIDE SEQUENCE</scope>
    <source>
        <strain evidence="4">NY0171</strain>
    </source>
</reference>
<evidence type="ECO:0000256" key="1">
    <source>
        <dbReference type="ARBA" id="ARBA00008889"/>
    </source>
</evidence>
<keyword evidence="2 4" id="KW-0689">Ribosomal protein</keyword>
<dbReference type="InterPro" id="IPR047865">
    <property type="entry name" value="Ribosomal_uL10_bac_type"/>
</dbReference>
<dbReference type="CDD" id="cd05797">
    <property type="entry name" value="Ribosomal_L10"/>
    <property type="match status" value="1"/>
</dbReference>
<comment type="similarity">
    <text evidence="1">Belongs to the universal ribosomal protein uL10 family.</text>
</comment>
<dbReference type="SUPFAM" id="SSF160369">
    <property type="entry name" value="Ribosomal protein L10-like"/>
    <property type="match status" value="1"/>
</dbReference>
<dbReference type="InterPro" id="IPR002363">
    <property type="entry name" value="Ribosomal_uL10_CS_bac"/>
</dbReference>
<keyword evidence="5" id="KW-1185">Reference proteome</keyword>
<dbReference type="Gene3D" id="3.30.70.1730">
    <property type="match status" value="1"/>
</dbReference>
<evidence type="ECO:0000256" key="2">
    <source>
        <dbReference type="ARBA" id="ARBA00022980"/>
    </source>
</evidence>
<name>A0ABQ5KTG6_9EUKA</name>
<dbReference type="EMBL" id="BQXS01003628">
    <property type="protein sequence ID" value="GKT34903.1"/>
    <property type="molecule type" value="Genomic_DNA"/>
</dbReference>
<dbReference type="Pfam" id="PF00466">
    <property type="entry name" value="Ribosomal_L10"/>
    <property type="match status" value="1"/>
</dbReference>
<protein>
    <submittedName>
        <fullName evidence="4">Ribosomal protein L10P like protein</fullName>
    </submittedName>
</protein>
<dbReference type="Proteomes" id="UP001057375">
    <property type="component" value="Unassembled WGS sequence"/>
</dbReference>
<gene>
    <name evidence="4" type="ORF">ADUPG1_002892</name>
</gene>
<evidence type="ECO:0000313" key="4">
    <source>
        <dbReference type="EMBL" id="GKT34903.1"/>
    </source>
</evidence>
<evidence type="ECO:0000313" key="5">
    <source>
        <dbReference type="Proteomes" id="UP001057375"/>
    </source>
</evidence>
<dbReference type="PROSITE" id="PS01109">
    <property type="entry name" value="RIBOSOMAL_L10"/>
    <property type="match status" value="1"/>
</dbReference>
<organism evidence="4 5">
    <name type="scientific">Aduncisulcus paluster</name>
    <dbReference type="NCBI Taxonomy" id="2918883"/>
    <lineage>
        <taxon>Eukaryota</taxon>
        <taxon>Metamonada</taxon>
        <taxon>Carpediemonas-like organisms</taxon>
        <taxon>Aduncisulcus</taxon>
    </lineage>
</organism>
<accession>A0ABQ5KTG6</accession>
<dbReference type="NCBIfam" id="NF000955">
    <property type="entry name" value="PRK00099.1-1"/>
    <property type="match status" value="1"/>
</dbReference>
<evidence type="ECO:0000256" key="3">
    <source>
        <dbReference type="ARBA" id="ARBA00023274"/>
    </source>
</evidence>